<accession>A0AAU8BU27</accession>
<name>A0AAU8BU27_9VIRU</name>
<dbReference type="EMBL" id="PP554578">
    <property type="protein sequence ID" value="XCD29443.1"/>
    <property type="molecule type" value="Genomic_DNA"/>
</dbReference>
<evidence type="ECO:0000313" key="1">
    <source>
        <dbReference type="EMBL" id="XCD29443.1"/>
    </source>
</evidence>
<reference evidence="1" key="1">
    <citation type="submission" date="2024-03" db="EMBL/GenBank/DDBJ databases">
        <title>This phage originates from the Bacteriophage catalogue of the Bacteriophage Competence Centre, Department of Microbiology und Biotechnology, Max Rubner-Institut, Kiel, Germany.</title>
        <authorList>
            <person name="Sprotte S."/>
            <person name="Brinks E."/>
        </authorList>
    </citation>
    <scope>NUCLEOTIDE SEQUENCE</scope>
</reference>
<protein>
    <submittedName>
        <fullName evidence="1">Uncharacterized protein</fullName>
    </submittedName>
</protein>
<proteinExistence type="predicted"/>
<sequence>MRVAGSNPAGTAKFCVELSKPVANQLSLLISNSVTDTIFH</sequence>
<organism evidence="1">
    <name type="scientific">Salmonella phage PMBT27</name>
    <dbReference type="NCBI Taxonomy" id="3137285"/>
    <lineage>
        <taxon>Viruses</taxon>
    </lineage>
</organism>